<dbReference type="SMART" id="SM00563">
    <property type="entry name" value="PlsC"/>
    <property type="match status" value="1"/>
</dbReference>
<evidence type="ECO:0000256" key="11">
    <source>
        <dbReference type="ARBA" id="ARBA00047906"/>
    </source>
</evidence>
<evidence type="ECO:0000256" key="2">
    <source>
        <dbReference type="ARBA" id="ARBA00010524"/>
    </source>
</evidence>
<keyword evidence="12" id="KW-1133">Transmembrane helix</keyword>
<evidence type="ECO:0000256" key="10">
    <source>
        <dbReference type="ARBA" id="ARBA00024323"/>
    </source>
</evidence>
<dbReference type="GO" id="GO:0047184">
    <property type="term" value="F:1-acylglycerophosphocholine O-acyltransferase activity"/>
    <property type="evidence" value="ECO:0007669"/>
    <property type="project" value="TreeGrafter"/>
</dbReference>
<sequence length="309" mass="35208">MTRNHIFRLTKTKLGVISSLAFGATYFYYKPSTNPAPVVPYIPPPFVWETIPKPILKRFTLPYPEHDGFIWTICSTAVMSTAGILAKGFVNQSKTQIYGLDKFQKIIDDPNRKKGVITVSNHESVLDDPLLWGVLPLNTLFSIHKMRWVLGAADICYTSIFKSYFFAFGQTIPTIRGAGIYQPGVDFAIDKLNKGGWIHIYPEAKVTQENKMIRFKWGVGRILMDADHEPLVIPIWHKGMHLAKPLYGTKLVHLNKPIVLVFGNPVDYSDILASWKQGELSKEETRIKITERLYEAVENLQKQYEHNAN</sequence>
<dbReference type="OrthoDB" id="193467at2759"/>
<evidence type="ECO:0000256" key="1">
    <source>
        <dbReference type="ARBA" id="ARBA00004137"/>
    </source>
</evidence>
<feature type="coiled-coil region" evidence="13">
    <location>
        <begin position="280"/>
        <end position="307"/>
    </location>
</feature>
<keyword evidence="16" id="KW-1185">Reference proteome</keyword>
<dbReference type="GO" id="GO:0005743">
    <property type="term" value="C:mitochondrial inner membrane"/>
    <property type="evidence" value="ECO:0007669"/>
    <property type="project" value="UniProtKB-SubCell"/>
</dbReference>
<evidence type="ECO:0000259" key="14">
    <source>
        <dbReference type="SMART" id="SM00563"/>
    </source>
</evidence>
<comment type="catalytic activity">
    <reaction evidence="11">
        <text>1'-[1,2-diacyl-sn-glycero-3-phospho],3'-[1-acyl-sn-glycero-3-phospho]-glycerol + a 1,2-diacyl-sn-glycero-3-phosphocholine = a cardiolipin + a 1-acyl-sn-glycero-3-phosphocholine</text>
        <dbReference type="Rhea" id="RHEA:33731"/>
        <dbReference type="ChEBI" id="CHEBI:57643"/>
        <dbReference type="ChEBI" id="CHEBI:58168"/>
        <dbReference type="ChEBI" id="CHEBI:62237"/>
        <dbReference type="ChEBI" id="CHEBI:64743"/>
    </reaction>
    <physiologicalReaction direction="left-to-right" evidence="11">
        <dbReference type="Rhea" id="RHEA:33732"/>
    </physiologicalReaction>
    <physiologicalReaction direction="right-to-left" evidence="11">
        <dbReference type="Rhea" id="RHEA:33733"/>
    </physiologicalReaction>
</comment>
<keyword evidence="6" id="KW-0443">Lipid metabolism</keyword>
<dbReference type="PANTHER" id="PTHR12497:SF0">
    <property type="entry name" value="TAFAZZIN"/>
    <property type="match status" value="1"/>
</dbReference>
<keyword evidence="8 12" id="KW-0472">Membrane</keyword>
<protein>
    <recommendedName>
        <fullName evidence="12">Tafazzin family protein</fullName>
    </recommendedName>
</protein>
<proteinExistence type="inferred from homology"/>
<evidence type="ECO:0000256" key="6">
    <source>
        <dbReference type="ARBA" id="ARBA00023098"/>
    </source>
</evidence>
<dbReference type="EMBL" id="LN733663">
    <property type="protein sequence ID" value="CEP17273.1"/>
    <property type="molecule type" value="Genomic_DNA"/>
</dbReference>
<keyword evidence="5" id="KW-0999">Mitochondrion inner membrane</keyword>
<evidence type="ECO:0000256" key="3">
    <source>
        <dbReference type="ARBA" id="ARBA00022679"/>
    </source>
</evidence>
<feature type="transmembrane region" description="Helical" evidence="12">
    <location>
        <begin position="69"/>
        <end position="90"/>
    </location>
</feature>
<evidence type="ECO:0000256" key="12">
    <source>
        <dbReference type="RuleBase" id="RU365062"/>
    </source>
</evidence>
<reference evidence="15 16" key="1">
    <citation type="submission" date="2014-09" db="EMBL/GenBank/DDBJ databases">
        <authorList>
            <person name="Ellenberger Sabrina"/>
        </authorList>
    </citation>
    <scope>NUCLEOTIDE SEQUENCE [LARGE SCALE GENOMIC DNA]</scope>
    <source>
        <strain evidence="15 16">CBS 412.66</strain>
    </source>
</reference>
<dbReference type="GO" id="GO:0007007">
    <property type="term" value="P:inner mitochondrial membrane organization"/>
    <property type="evidence" value="ECO:0007669"/>
    <property type="project" value="TreeGrafter"/>
</dbReference>
<dbReference type="GO" id="GO:0005741">
    <property type="term" value="C:mitochondrial outer membrane"/>
    <property type="evidence" value="ECO:0007669"/>
    <property type="project" value="UniProtKB-SubCell"/>
</dbReference>
<feature type="domain" description="Phospholipid/glycerol acyltransferase" evidence="14">
    <location>
        <begin position="116"/>
        <end position="240"/>
    </location>
</feature>
<keyword evidence="3" id="KW-0808">Transferase</keyword>
<name>A0A0B7NPI3_9FUNG</name>
<dbReference type="CDD" id="cd07989">
    <property type="entry name" value="LPLAT_AGPAT-like"/>
    <property type="match status" value="1"/>
</dbReference>
<organism evidence="15 16">
    <name type="scientific">Parasitella parasitica</name>
    <dbReference type="NCBI Taxonomy" id="35722"/>
    <lineage>
        <taxon>Eukaryota</taxon>
        <taxon>Fungi</taxon>
        <taxon>Fungi incertae sedis</taxon>
        <taxon>Mucoromycota</taxon>
        <taxon>Mucoromycotina</taxon>
        <taxon>Mucoromycetes</taxon>
        <taxon>Mucorales</taxon>
        <taxon>Mucorineae</taxon>
        <taxon>Mucoraceae</taxon>
        <taxon>Parasitella</taxon>
    </lineage>
</organism>
<keyword evidence="12" id="KW-0812">Transmembrane</keyword>
<accession>A0A0B7NPI3</accession>
<gene>
    <name evidence="15" type="primary">PARPA_11569.1 scaffold 44482</name>
</gene>
<dbReference type="AlphaFoldDB" id="A0A0B7NPI3"/>
<comment type="subcellular location">
    <subcellularLocation>
        <location evidence="1">Mitochondrion inner membrane</location>
        <topology evidence="1">Peripheral membrane protein</topology>
        <orientation evidence="1">Intermembrane side</orientation>
    </subcellularLocation>
    <subcellularLocation>
        <location evidence="10">Mitochondrion outer membrane</location>
        <topology evidence="10">Peripheral membrane protein</topology>
        <orientation evidence="10">Intermembrane side</orientation>
    </subcellularLocation>
</comment>
<dbReference type="STRING" id="35722.A0A0B7NPI3"/>
<dbReference type="SUPFAM" id="SSF69593">
    <property type="entry name" value="Glycerol-3-phosphate (1)-acyltransferase"/>
    <property type="match status" value="1"/>
</dbReference>
<dbReference type="InterPro" id="IPR002123">
    <property type="entry name" value="Plipid/glycerol_acylTrfase"/>
</dbReference>
<dbReference type="Proteomes" id="UP000054107">
    <property type="component" value="Unassembled WGS sequence"/>
</dbReference>
<evidence type="ECO:0000313" key="16">
    <source>
        <dbReference type="Proteomes" id="UP000054107"/>
    </source>
</evidence>
<evidence type="ECO:0000256" key="5">
    <source>
        <dbReference type="ARBA" id="ARBA00022792"/>
    </source>
</evidence>
<dbReference type="PANTHER" id="PTHR12497">
    <property type="entry name" value="TAZ PROTEIN TAFAZZIN"/>
    <property type="match status" value="1"/>
</dbReference>
<keyword evidence="4" id="KW-1000">Mitochondrion outer membrane</keyword>
<evidence type="ECO:0000256" key="8">
    <source>
        <dbReference type="ARBA" id="ARBA00023136"/>
    </source>
</evidence>
<comment type="similarity">
    <text evidence="2 12">Belongs to the taffazin family.</text>
</comment>
<dbReference type="InterPro" id="IPR000872">
    <property type="entry name" value="Tafazzin"/>
</dbReference>
<evidence type="ECO:0000256" key="9">
    <source>
        <dbReference type="ARBA" id="ARBA00023315"/>
    </source>
</evidence>
<comment type="caution">
    <text evidence="12">Lacks conserved residue(s) required for the propagation of feature annotation.</text>
</comment>
<evidence type="ECO:0000256" key="13">
    <source>
        <dbReference type="SAM" id="Coils"/>
    </source>
</evidence>
<evidence type="ECO:0000256" key="7">
    <source>
        <dbReference type="ARBA" id="ARBA00023128"/>
    </source>
</evidence>
<dbReference type="PRINTS" id="PR00979">
    <property type="entry name" value="TAFAZZIN"/>
</dbReference>
<feature type="transmembrane region" description="Helical" evidence="12">
    <location>
        <begin position="12"/>
        <end position="29"/>
    </location>
</feature>
<evidence type="ECO:0000313" key="15">
    <source>
        <dbReference type="EMBL" id="CEP17273.1"/>
    </source>
</evidence>
<keyword evidence="7" id="KW-0496">Mitochondrion</keyword>
<keyword evidence="9" id="KW-0012">Acyltransferase</keyword>
<dbReference type="Pfam" id="PF01553">
    <property type="entry name" value="Acyltransferase"/>
    <property type="match status" value="1"/>
</dbReference>
<keyword evidence="13" id="KW-0175">Coiled coil</keyword>
<evidence type="ECO:0000256" key="4">
    <source>
        <dbReference type="ARBA" id="ARBA00022787"/>
    </source>
</evidence>
<dbReference type="GO" id="GO:0035965">
    <property type="term" value="P:cardiolipin acyl-chain remodeling"/>
    <property type="evidence" value="ECO:0007669"/>
    <property type="project" value="TreeGrafter"/>
</dbReference>